<keyword evidence="1" id="KW-1133">Transmembrane helix</keyword>
<name>A0AAD6SNL0_9AGAR</name>
<dbReference type="EMBL" id="JARJCM010000090">
    <property type="protein sequence ID" value="KAJ7030512.1"/>
    <property type="molecule type" value="Genomic_DNA"/>
</dbReference>
<keyword evidence="1" id="KW-0812">Transmembrane</keyword>
<evidence type="ECO:0000256" key="1">
    <source>
        <dbReference type="SAM" id="Phobius"/>
    </source>
</evidence>
<keyword evidence="1" id="KW-0472">Membrane</keyword>
<dbReference type="Proteomes" id="UP001218188">
    <property type="component" value="Unassembled WGS sequence"/>
</dbReference>
<gene>
    <name evidence="2" type="ORF">C8F04DRAFT_1186727</name>
</gene>
<evidence type="ECO:0000313" key="2">
    <source>
        <dbReference type="EMBL" id="KAJ7030512.1"/>
    </source>
</evidence>
<protein>
    <submittedName>
        <fullName evidence="2">Uncharacterized protein</fullName>
    </submittedName>
</protein>
<proteinExistence type="predicted"/>
<accession>A0AAD6SNL0</accession>
<feature type="transmembrane region" description="Helical" evidence="1">
    <location>
        <begin position="457"/>
        <end position="475"/>
    </location>
</feature>
<reference evidence="2" key="1">
    <citation type="submission" date="2023-03" db="EMBL/GenBank/DDBJ databases">
        <title>Massive genome expansion in bonnet fungi (Mycena s.s.) driven by repeated elements and novel gene families across ecological guilds.</title>
        <authorList>
            <consortium name="Lawrence Berkeley National Laboratory"/>
            <person name="Harder C.B."/>
            <person name="Miyauchi S."/>
            <person name="Viragh M."/>
            <person name="Kuo A."/>
            <person name="Thoen E."/>
            <person name="Andreopoulos B."/>
            <person name="Lu D."/>
            <person name="Skrede I."/>
            <person name="Drula E."/>
            <person name="Henrissat B."/>
            <person name="Morin E."/>
            <person name="Kohler A."/>
            <person name="Barry K."/>
            <person name="LaButti K."/>
            <person name="Morin E."/>
            <person name="Salamov A."/>
            <person name="Lipzen A."/>
            <person name="Mereny Z."/>
            <person name="Hegedus B."/>
            <person name="Baldrian P."/>
            <person name="Stursova M."/>
            <person name="Weitz H."/>
            <person name="Taylor A."/>
            <person name="Grigoriev I.V."/>
            <person name="Nagy L.G."/>
            <person name="Martin F."/>
            <person name="Kauserud H."/>
        </authorList>
    </citation>
    <scope>NUCLEOTIDE SEQUENCE</scope>
    <source>
        <strain evidence="2">CBHHK200</strain>
    </source>
</reference>
<sequence length="482" mass="54605">MFENGNNFIRNGDTFIENPRKDHLTIHAEDLNLLEHIATQNIVREVVSARRRSTGRVKRVRVNAGTKQIYRASVFSSSMIFTAVVYEGQASAQSMSEDLNLNHYRLPRRLVHCVILRKVFHACSAADMIPANVALAQCRRLSRLHEAYLMQQMGAAQYWWRSNTGNNLFRFNSQPYIVMIRASTGRLCIDILHQSDSDSSGLTWNRPIPTGTKPLPSRTLLHSIPLRELLGLLVLEDAPVPVITIALSRVHWHHIATECGTVHLGPISLISNLTNPYVSMHEMLLTGVFSSVPAIEKYTSDGWARVRLPSDYAGVKHFRIRYFLNSNDRQCVLNWWLSQKSRLLGTKKYCADQILFTVSTWYPMRSCALSGTFMANAPADDIYLFLFQPEVVVWEGRLSIQRNHAANRKGRKAIGVPEVLLDTRITGASWTQQNHEIMDEIHIAQEFNPGTTELADALGYPLAVVTVIGFLSLILRQFTRLL</sequence>
<evidence type="ECO:0000313" key="3">
    <source>
        <dbReference type="Proteomes" id="UP001218188"/>
    </source>
</evidence>
<keyword evidence="3" id="KW-1185">Reference proteome</keyword>
<dbReference type="AlphaFoldDB" id="A0AAD6SNL0"/>
<comment type="caution">
    <text evidence="2">The sequence shown here is derived from an EMBL/GenBank/DDBJ whole genome shotgun (WGS) entry which is preliminary data.</text>
</comment>
<organism evidence="2 3">
    <name type="scientific">Mycena alexandri</name>
    <dbReference type="NCBI Taxonomy" id="1745969"/>
    <lineage>
        <taxon>Eukaryota</taxon>
        <taxon>Fungi</taxon>
        <taxon>Dikarya</taxon>
        <taxon>Basidiomycota</taxon>
        <taxon>Agaricomycotina</taxon>
        <taxon>Agaricomycetes</taxon>
        <taxon>Agaricomycetidae</taxon>
        <taxon>Agaricales</taxon>
        <taxon>Marasmiineae</taxon>
        <taxon>Mycenaceae</taxon>
        <taxon>Mycena</taxon>
    </lineage>
</organism>